<evidence type="ECO:0000256" key="1">
    <source>
        <dbReference type="SAM" id="MobiDB-lite"/>
    </source>
</evidence>
<proteinExistence type="predicted"/>
<gene>
    <name evidence="2" type="ORF">BDU57DRAFT_326319</name>
</gene>
<dbReference type="Proteomes" id="UP000800096">
    <property type="component" value="Unassembled WGS sequence"/>
</dbReference>
<sequence length="155" mass="17364">MTFDRTRWAAEYYVRIGERLSRETGSQAAEARSQRHNGRSARSMQEHHAQVPRVDGENCQRREGVAYGVASGGRFKGRFQLKMLPPLDNWLKASFVSMLRPLDRWLGAGSLTGLGAGVVAHRNLRSRYPCFCRPIGAPLPSTCVGLSVYFSRLSH</sequence>
<feature type="compositionally biased region" description="Basic and acidic residues" evidence="1">
    <location>
        <begin position="44"/>
        <end position="54"/>
    </location>
</feature>
<accession>A0A6A5QGE2</accession>
<keyword evidence="3" id="KW-1185">Reference proteome</keyword>
<reference evidence="2" key="1">
    <citation type="journal article" date="2020" name="Stud. Mycol.">
        <title>101 Dothideomycetes genomes: a test case for predicting lifestyles and emergence of pathogens.</title>
        <authorList>
            <person name="Haridas S."/>
            <person name="Albert R."/>
            <person name="Binder M."/>
            <person name="Bloem J."/>
            <person name="Labutti K."/>
            <person name="Salamov A."/>
            <person name="Andreopoulos B."/>
            <person name="Baker S."/>
            <person name="Barry K."/>
            <person name="Bills G."/>
            <person name="Bluhm B."/>
            <person name="Cannon C."/>
            <person name="Castanera R."/>
            <person name="Culley D."/>
            <person name="Daum C."/>
            <person name="Ezra D."/>
            <person name="Gonzalez J."/>
            <person name="Henrissat B."/>
            <person name="Kuo A."/>
            <person name="Liang C."/>
            <person name="Lipzen A."/>
            <person name="Lutzoni F."/>
            <person name="Magnuson J."/>
            <person name="Mondo S."/>
            <person name="Nolan M."/>
            <person name="Ohm R."/>
            <person name="Pangilinan J."/>
            <person name="Park H.-J."/>
            <person name="Ramirez L."/>
            <person name="Alfaro M."/>
            <person name="Sun H."/>
            <person name="Tritt A."/>
            <person name="Yoshinaga Y."/>
            <person name="Zwiers L.-H."/>
            <person name="Turgeon B."/>
            <person name="Goodwin S."/>
            <person name="Spatafora J."/>
            <person name="Crous P."/>
            <person name="Grigoriev I."/>
        </authorList>
    </citation>
    <scope>NUCLEOTIDE SEQUENCE</scope>
    <source>
        <strain evidence="2">HMLAC05119</strain>
    </source>
</reference>
<evidence type="ECO:0000313" key="3">
    <source>
        <dbReference type="Proteomes" id="UP000800096"/>
    </source>
</evidence>
<dbReference type="AlphaFoldDB" id="A0A6A5QGE2"/>
<name>A0A6A5QGE2_AMPQU</name>
<feature type="region of interest" description="Disordered" evidence="1">
    <location>
        <begin position="24"/>
        <end position="54"/>
    </location>
</feature>
<dbReference type="EMBL" id="ML979138">
    <property type="protein sequence ID" value="KAF1913888.1"/>
    <property type="molecule type" value="Genomic_DNA"/>
</dbReference>
<protein>
    <submittedName>
        <fullName evidence="2">Uncharacterized protein</fullName>
    </submittedName>
</protein>
<organism evidence="2 3">
    <name type="scientific">Ampelomyces quisqualis</name>
    <name type="common">Powdery mildew agent</name>
    <dbReference type="NCBI Taxonomy" id="50730"/>
    <lineage>
        <taxon>Eukaryota</taxon>
        <taxon>Fungi</taxon>
        <taxon>Dikarya</taxon>
        <taxon>Ascomycota</taxon>
        <taxon>Pezizomycotina</taxon>
        <taxon>Dothideomycetes</taxon>
        <taxon>Pleosporomycetidae</taxon>
        <taxon>Pleosporales</taxon>
        <taxon>Pleosporineae</taxon>
        <taxon>Phaeosphaeriaceae</taxon>
        <taxon>Ampelomyces</taxon>
    </lineage>
</organism>
<evidence type="ECO:0000313" key="2">
    <source>
        <dbReference type="EMBL" id="KAF1913888.1"/>
    </source>
</evidence>